<evidence type="ECO:0000313" key="4">
    <source>
        <dbReference type="Proteomes" id="UP000282323"/>
    </source>
</evidence>
<comment type="caution">
    <text evidence="3">The sequence shown here is derived from an EMBL/GenBank/DDBJ whole genome shotgun (WGS) entry which is preliminary data.</text>
</comment>
<keyword evidence="4" id="KW-1185">Reference proteome</keyword>
<reference evidence="3 4" key="1">
    <citation type="submission" date="2018-10" db="EMBL/GenBank/DDBJ databases">
        <title>Natrarchaeobius chitinivorans gen. nov., sp. nov., and Natrarchaeobius haloalkaliphilus sp. nov., alkaliphilic, chitin-utilizing haloarchaea from hypersaline alkaline lakes.</title>
        <authorList>
            <person name="Sorokin D.Y."/>
            <person name="Elcheninov A.G."/>
            <person name="Kostrikina N.A."/>
            <person name="Bale N.J."/>
            <person name="Sinninghe Damste J.S."/>
            <person name="Khijniak T.V."/>
            <person name="Kublanov I.V."/>
            <person name="Toshchakov S.V."/>
        </authorList>
    </citation>
    <scope>NUCLEOTIDE SEQUENCE [LARGE SCALE GENOMIC DNA]</scope>
    <source>
        <strain evidence="3 4">AArcht4T</strain>
    </source>
</reference>
<evidence type="ECO:0000259" key="2">
    <source>
        <dbReference type="Pfam" id="PF03703"/>
    </source>
</evidence>
<sequence>MSAVDRSPARTDDADDPLEWLVLLDGDGSNAAESIRWRGGPRLQTAYPWIGLAVLGAVIVTAAVVLGVVSALWLLGIPVLAFPAIWAVASVVRTEYAITNRRIAIRRGVLGVSVETVGVDRVQNSAISQHAIARAVGYGTVTIEAASGGTFSFRNVEDPTAVHDRLEALNECGRPGDLPGSAAEWEAVLAEIQGWRQVLERSS</sequence>
<dbReference type="Pfam" id="PF03703">
    <property type="entry name" value="bPH_2"/>
    <property type="match status" value="1"/>
</dbReference>
<dbReference type="EMBL" id="REGA01000002">
    <property type="protein sequence ID" value="RQG97311.1"/>
    <property type="molecule type" value="Genomic_DNA"/>
</dbReference>
<gene>
    <name evidence="3" type="ORF">EA473_04415</name>
</gene>
<dbReference type="PANTHER" id="PTHR37938">
    <property type="entry name" value="BLL0215 PROTEIN"/>
    <property type="match status" value="1"/>
</dbReference>
<keyword evidence="1" id="KW-0472">Membrane</keyword>
<keyword evidence="1" id="KW-1133">Transmembrane helix</keyword>
<dbReference type="OrthoDB" id="204675at2157"/>
<feature type="transmembrane region" description="Helical" evidence="1">
    <location>
        <begin position="46"/>
        <end position="66"/>
    </location>
</feature>
<evidence type="ECO:0000313" key="3">
    <source>
        <dbReference type="EMBL" id="RQG97311.1"/>
    </source>
</evidence>
<protein>
    <submittedName>
        <fullName evidence="3">PH domain-containing protein</fullName>
    </submittedName>
</protein>
<organism evidence="3 4">
    <name type="scientific">Natrarchaeobius chitinivorans</name>
    <dbReference type="NCBI Taxonomy" id="1679083"/>
    <lineage>
        <taxon>Archaea</taxon>
        <taxon>Methanobacteriati</taxon>
        <taxon>Methanobacteriota</taxon>
        <taxon>Stenosarchaea group</taxon>
        <taxon>Halobacteria</taxon>
        <taxon>Halobacteriales</taxon>
        <taxon>Natrialbaceae</taxon>
        <taxon>Natrarchaeobius</taxon>
    </lineage>
</organism>
<name>A0A3N6MMK2_NATCH</name>
<proteinExistence type="predicted"/>
<dbReference type="RefSeq" id="WP_124194433.1">
    <property type="nucleotide sequence ID" value="NZ_REGA01000002.1"/>
</dbReference>
<accession>A0A3N6MMK2</accession>
<dbReference type="PANTHER" id="PTHR37938:SF1">
    <property type="entry name" value="BLL0215 PROTEIN"/>
    <property type="match status" value="1"/>
</dbReference>
<feature type="transmembrane region" description="Helical" evidence="1">
    <location>
        <begin position="72"/>
        <end position="92"/>
    </location>
</feature>
<evidence type="ECO:0000256" key="1">
    <source>
        <dbReference type="SAM" id="Phobius"/>
    </source>
</evidence>
<dbReference type="AlphaFoldDB" id="A0A3N6MMK2"/>
<keyword evidence="1" id="KW-0812">Transmembrane</keyword>
<dbReference type="Proteomes" id="UP000282323">
    <property type="component" value="Unassembled WGS sequence"/>
</dbReference>
<feature type="domain" description="YdbS-like PH" evidence="2">
    <location>
        <begin position="93"/>
        <end position="165"/>
    </location>
</feature>
<dbReference type="InterPro" id="IPR005182">
    <property type="entry name" value="YdbS-like_PH"/>
</dbReference>